<protein>
    <submittedName>
        <fullName evidence="6">CvpA family protein</fullName>
    </submittedName>
</protein>
<accession>A0A9D1VVI0</accession>
<dbReference type="AlphaFoldDB" id="A0A9D1VVI0"/>
<dbReference type="InterPro" id="IPR003825">
    <property type="entry name" value="Colicin-V_CvpA"/>
</dbReference>
<proteinExistence type="predicted"/>
<comment type="caution">
    <text evidence="6">The sequence shown here is derived from an EMBL/GenBank/DDBJ whole genome shotgun (WGS) entry which is preliminary data.</text>
</comment>
<dbReference type="GO" id="GO:0009403">
    <property type="term" value="P:toxin biosynthetic process"/>
    <property type="evidence" value="ECO:0007669"/>
    <property type="project" value="InterPro"/>
</dbReference>
<feature type="transmembrane region" description="Helical" evidence="5">
    <location>
        <begin position="213"/>
        <end position="238"/>
    </location>
</feature>
<feature type="transmembrane region" description="Helical" evidence="5">
    <location>
        <begin position="177"/>
        <end position="201"/>
    </location>
</feature>
<name>A0A9D1VVI0_9FIRM</name>
<evidence type="ECO:0000256" key="4">
    <source>
        <dbReference type="ARBA" id="ARBA00023136"/>
    </source>
</evidence>
<keyword evidence="4 5" id="KW-0472">Membrane</keyword>
<organism evidence="6 7">
    <name type="scientific">Candidatus Mediterraneibacter caccavium</name>
    <dbReference type="NCBI Taxonomy" id="2838661"/>
    <lineage>
        <taxon>Bacteria</taxon>
        <taxon>Bacillati</taxon>
        <taxon>Bacillota</taxon>
        <taxon>Clostridia</taxon>
        <taxon>Lachnospirales</taxon>
        <taxon>Lachnospiraceae</taxon>
        <taxon>Mediterraneibacter</taxon>
    </lineage>
</organism>
<dbReference type="PANTHER" id="PTHR37306:SF1">
    <property type="entry name" value="COLICIN V PRODUCTION PROTEIN"/>
    <property type="match status" value="1"/>
</dbReference>
<evidence type="ECO:0000256" key="1">
    <source>
        <dbReference type="ARBA" id="ARBA00004141"/>
    </source>
</evidence>
<reference evidence="6" key="1">
    <citation type="journal article" date="2021" name="PeerJ">
        <title>Extensive microbial diversity within the chicken gut microbiome revealed by metagenomics and culture.</title>
        <authorList>
            <person name="Gilroy R."/>
            <person name="Ravi A."/>
            <person name="Getino M."/>
            <person name="Pursley I."/>
            <person name="Horton D.L."/>
            <person name="Alikhan N.F."/>
            <person name="Baker D."/>
            <person name="Gharbi K."/>
            <person name="Hall N."/>
            <person name="Watson M."/>
            <person name="Adriaenssens E.M."/>
            <person name="Foster-Nyarko E."/>
            <person name="Jarju S."/>
            <person name="Secka A."/>
            <person name="Antonio M."/>
            <person name="Oren A."/>
            <person name="Chaudhuri R.R."/>
            <person name="La Ragione R."/>
            <person name="Hildebrand F."/>
            <person name="Pallen M.J."/>
        </authorList>
    </citation>
    <scope>NUCLEOTIDE SEQUENCE</scope>
    <source>
        <strain evidence="6">ChiSjej5B23-15282</strain>
    </source>
</reference>
<evidence type="ECO:0000256" key="2">
    <source>
        <dbReference type="ARBA" id="ARBA00022692"/>
    </source>
</evidence>
<comment type="subcellular location">
    <subcellularLocation>
        <location evidence="1">Membrane</location>
        <topology evidence="1">Multi-pass membrane protein</topology>
    </subcellularLocation>
</comment>
<keyword evidence="2 5" id="KW-0812">Transmembrane</keyword>
<gene>
    <name evidence="6" type="ORF">H9981_00955</name>
</gene>
<dbReference type="Pfam" id="PF02674">
    <property type="entry name" value="Colicin_V"/>
    <property type="match status" value="1"/>
</dbReference>
<dbReference type="Proteomes" id="UP000824243">
    <property type="component" value="Unassembled WGS sequence"/>
</dbReference>
<sequence length="272" mass="30119">MDNWLLIIVATIFIVCIAVGYIRGFLKLGISLLSTVLTLVIVLLLSPYVADALAEFTPVDDFIEKKTVEAFMPEIPTDQLAQLDLSGTSLEDLTPEQLANLNNLNWEMLGITYEDVLDIIGEIPKDTQIQEIEDAPIPQFLKDQLMENNNSTIYSELGADSFPQYVAAYISRLVLQLVSFLVTFLLAIIIVKALMFAVNIIGELPVLGLVNHIAGSVLGLVLAVVIVWVGFLVMTLAYSTDAGTACFEMMEKSRILRFLYETNPLLLRLLGF</sequence>
<evidence type="ECO:0000313" key="6">
    <source>
        <dbReference type="EMBL" id="HIX47584.1"/>
    </source>
</evidence>
<dbReference type="GO" id="GO:0016020">
    <property type="term" value="C:membrane"/>
    <property type="evidence" value="ECO:0007669"/>
    <property type="project" value="UniProtKB-SubCell"/>
</dbReference>
<keyword evidence="3 5" id="KW-1133">Transmembrane helix</keyword>
<reference evidence="6" key="2">
    <citation type="submission" date="2021-04" db="EMBL/GenBank/DDBJ databases">
        <authorList>
            <person name="Gilroy R."/>
        </authorList>
    </citation>
    <scope>NUCLEOTIDE SEQUENCE</scope>
    <source>
        <strain evidence="6">ChiSjej5B23-15282</strain>
    </source>
</reference>
<feature type="transmembrane region" description="Helical" evidence="5">
    <location>
        <begin position="28"/>
        <end position="50"/>
    </location>
</feature>
<evidence type="ECO:0000313" key="7">
    <source>
        <dbReference type="Proteomes" id="UP000824243"/>
    </source>
</evidence>
<feature type="transmembrane region" description="Helical" evidence="5">
    <location>
        <begin position="5"/>
        <end position="22"/>
    </location>
</feature>
<dbReference type="PANTHER" id="PTHR37306">
    <property type="entry name" value="COLICIN V PRODUCTION PROTEIN"/>
    <property type="match status" value="1"/>
</dbReference>
<evidence type="ECO:0000256" key="5">
    <source>
        <dbReference type="SAM" id="Phobius"/>
    </source>
</evidence>
<dbReference type="EMBL" id="DXFA01000016">
    <property type="protein sequence ID" value="HIX47584.1"/>
    <property type="molecule type" value="Genomic_DNA"/>
</dbReference>
<evidence type="ECO:0000256" key="3">
    <source>
        <dbReference type="ARBA" id="ARBA00022989"/>
    </source>
</evidence>